<dbReference type="InterPro" id="IPR036249">
    <property type="entry name" value="Thioredoxin-like_sf"/>
</dbReference>
<feature type="domain" description="Thioredoxin" evidence="1">
    <location>
        <begin position="7"/>
        <end position="100"/>
    </location>
</feature>
<dbReference type="AlphaFoldDB" id="A0A085US05"/>
<evidence type="ECO:0000259" key="1">
    <source>
        <dbReference type="Pfam" id="PF00085"/>
    </source>
</evidence>
<reference evidence="2 3" key="1">
    <citation type="submission" date="2014-07" db="EMBL/GenBank/DDBJ databases">
        <title>Draft Genome Sequences of Environmental Pseudomonas syringae strains.</title>
        <authorList>
            <person name="Baltrus D.A."/>
            <person name="Berge O."/>
            <person name="Morris C."/>
        </authorList>
    </citation>
    <scope>NUCLEOTIDE SEQUENCE [LARGE SCALE GENOMIC DNA]</scope>
    <source>
        <strain evidence="2 3">CEB003</strain>
    </source>
</reference>
<dbReference type="SUPFAM" id="SSF52833">
    <property type="entry name" value="Thioredoxin-like"/>
    <property type="match status" value="1"/>
</dbReference>
<dbReference type="GO" id="GO:0005737">
    <property type="term" value="C:cytoplasm"/>
    <property type="evidence" value="ECO:0007669"/>
    <property type="project" value="TreeGrafter"/>
</dbReference>
<accession>A0A085US05</accession>
<dbReference type="Pfam" id="PF00085">
    <property type="entry name" value="Thioredoxin"/>
    <property type="match status" value="1"/>
</dbReference>
<dbReference type="CDD" id="cd02947">
    <property type="entry name" value="TRX_family"/>
    <property type="match status" value="1"/>
</dbReference>
<evidence type="ECO:0000313" key="3">
    <source>
        <dbReference type="Proteomes" id="UP000028643"/>
    </source>
</evidence>
<sequence length="110" mass="11878">MGNSTIATVDDSSFDAKVLSAAKPVLVLFTANENGPSEMLESVVQGLAEAYEDRLLIYKCEVFDSPQTASKSGVSAVPTLHIYISGALRRKHVGLLKNEEEVKFFIDGSL</sequence>
<dbReference type="RefSeq" id="WP_047578899.1">
    <property type="nucleotide sequence ID" value="NZ_JPQT01000141.1"/>
</dbReference>
<protein>
    <recommendedName>
        <fullName evidence="1">Thioredoxin domain-containing protein</fullName>
    </recommendedName>
</protein>
<dbReference type="PANTHER" id="PTHR45663">
    <property type="entry name" value="GEO12009P1"/>
    <property type="match status" value="1"/>
</dbReference>
<dbReference type="PATRIC" id="fig|317.174.peg.5418"/>
<dbReference type="Proteomes" id="UP000028643">
    <property type="component" value="Unassembled WGS sequence"/>
</dbReference>
<dbReference type="InterPro" id="IPR013766">
    <property type="entry name" value="Thioredoxin_domain"/>
</dbReference>
<dbReference type="Gene3D" id="3.40.30.10">
    <property type="entry name" value="Glutaredoxin"/>
    <property type="match status" value="1"/>
</dbReference>
<name>A0A085US05_PSESX</name>
<dbReference type="GO" id="GO:0015035">
    <property type="term" value="F:protein-disulfide reductase activity"/>
    <property type="evidence" value="ECO:0007669"/>
    <property type="project" value="TreeGrafter"/>
</dbReference>
<organism evidence="2 3">
    <name type="scientific">Pseudomonas syringae</name>
    <dbReference type="NCBI Taxonomy" id="317"/>
    <lineage>
        <taxon>Bacteria</taxon>
        <taxon>Pseudomonadati</taxon>
        <taxon>Pseudomonadota</taxon>
        <taxon>Gammaproteobacteria</taxon>
        <taxon>Pseudomonadales</taxon>
        <taxon>Pseudomonadaceae</taxon>
        <taxon>Pseudomonas</taxon>
    </lineage>
</organism>
<evidence type="ECO:0000313" key="2">
    <source>
        <dbReference type="EMBL" id="KFE45968.1"/>
    </source>
</evidence>
<gene>
    <name evidence="2" type="ORF">IV02_26530</name>
</gene>
<dbReference type="PANTHER" id="PTHR45663:SF11">
    <property type="entry name" value="GEO12009P1"/>
    <property type="match status" value="1"/>
</dbReference>
<comment type="caution">
    <text evidence="2">The sequence shown here is derived from an EMBL/GenBank/DDBJ whole genome shotgun (WGS) entry which is preliminary data.</text>
</comment>
<proteinExistence type="predicted"/>
<dbReference type="EMBL" id="JPQT01000141">
    <property type="protein sequence ID" value="KFE45968.1"/>
    <property type="molecule type" value="Genomic_DNA"/>
</dbReference>